<evidence type="ECO:0000256" key="1">
    <source>
        <dbReference type="SAM" id="MobiDB-lite"/>
    </source>
</evidence>
<dbReference type="EMBL" id="JARIHO010000028">
    <property type="protein sequence ID" value="KAJ7339219.1"/>
    <property type="molecule type" value="Genomic_DNA"/>
</dbReference>
<name>A0AAD7ENX3_9AGAR</name>
<evidence type="ECO:0000313" key="2">
    <source>
        <dbReference type="EMBL" id="KAJ7339219.1"/>
    </source>
</evidence>
<feature type="region of interest" description="Disordered" evidence="1">
    <location>
        <begin position="278"/>
        <end position="312"/>
    </location>
</feature>
<evidence type="ECO:0000313" key="3">
    <source>
        <dbReference type="Proteomes" id="UP001218218"/>
    </source>
</evidence>
<reference evidence="2" key="1">
    <citation type="submission" date="2023-03" db="EMBL/GenBank/DDBJ databases">
        <title>Massive genome expansion in bonnet fungi (Mycena s.s.) driven by repeated elements and novel gene families across ecological guilds.</title>
        <authorList>
            <consortium name="Lawrence Berkeley National Laboratory"/>
            <person name="Harder C.B."/>
            <person name="Miyauchi S."/>
            <person name="Viragh M."/>
            <person name="Kuo A."/>
            <person name="Thoen E."/>
            <person name="Andreopoulos B."/>
            <person name="Lu D."/>
            <person name="Skrede I."/>
            <person name="Drula E."/>
            <person name="Henrissat B."/>
            <person name="Morin E."/>
            <person name="Kohler A."/>
            <person name="Barry K."/>
            <person name="LaButti K."/>
            <person name="Morin E."/>
            <person name="Salamov A."/>
            <person name="Lipzen A."/>
            <person name="Mereny Z."/>
            <person name="Hegedus B."/>
            <person name="Baldrian P."/>
            <person name="Stursova M."/>
            <person name="Weitz H."/>
            <person name="Taylor A."/>
            <person name="Grigoriev I.V."/>
            <person name="Nagy L.G."/>
            <person name="Martin F."/>
            <person name="Kauserud H."/>
        </authorList>
    </citation>
    <scope>NUCLEOTIDE SEQUENCE</scope>
    <source>
        <strain evidence="2">CBHHK002</strain>
    </source>
</reference>
<keyword evidence="3" id="KW-1185">Reference proteome</keyword>
<protein>
    <submittedName>
        <fullName evidence="2">Uncharacterized protein</fullName>
    </submittedName>
</protein>
<dbReference type="Proteomes" id="UP001218218">
    <property type="component" value="Unassembled WGS sequence"/>
</dbReference>
<proteinExistence type="predicted"/>
<gene>
    <name evidence="2" type="ORF">DFH08DRAFT_876312</name>
</gene>
<dbReference type="AlphaFoldDB" id="A0AAD7ENX3"/>
<accession>A0AAD7ENX3</accession>
<organism evidence="2 3">
    <name type="scientific">Mycena albidolilacea</name>
    <dbReference type="NCBI Taxonomy" id="1033008"/>
    <lineage>
        <taxon>Eukaryota</taxon>
        <taxon>Fungi</taxon>
        <taxon>Dikarya</taxon>
        <taxon>Basidiomycota</taxon>
        <taxon>Agaricomycotina</taxon>
        <taxon>Agaricomycetes</taxon>
        <taxon>Agaricomycetidae</taxon>
        <taxon>Agaricales</taxon>
        <taxon>Marasmiineae</taxon>
        <taxon>Mycenaceae</taxon>
        <taxon>Mycena</taxon>
    </lineage>
</organism>
<sequence>MCRVIKARVKATSYKDQRRTAHFSLPLMSSLSTPAAVGNLQATFPTRDTQRTISFVITVSTASQIRFDIRSVDAPDGRTVLVDFQHSGADVRLVRSLRASRSLPATHDVAYSHRAHSSVTSSAITLDPPLYSALEPFQMPLASSASLSIAGGSDRDSLPAYSTVAVALEASQIPPQLLVDPTTQDRVTMQRTADITYQYGEDSSRTDIVPELDSEVEDEPPELPYCRRVCVSGVITLPLDDDEVEQEAVLNSTCAGEDYRSTDLRPFPLDRCQSSLLRDPLPCGGGRRPRDYDSDEEEEERYAKRSRMSEDEQWGPFRFIRSLWV</sequence>
<feature type="compositionally biased region" description="Basic and acidic residues" evidence="1">
    <location>
        <begin position="301"/>
        <end position="310"/>
    </location>
</feature>
<comment type="caution">
    <text evidence="2">The sequence shown here is derived from an EMBL/GenBank/DDBJ whole genome shotgun (WGS) entry which is preliminary data.</text>
</comment>